<dbReference type="Pfam" id="PF00395">
    <property type="entry name" value="SLH"/>
    <property type="match status" value="3"/>
</dbReference>
<dbReference type="SMART" id="SM01072">
    <property type="entry name" value="CDC48_2"/>
    <property type="match status" value="5"/>
</dbReference>
<evidence type="ECO:0000313" key="4">
    <source>
        <dbReference type="Proteomes" id="UP000476064"/>
    </source>
</evidence>
<dbReference type="Gene3D" id="2.60.40.10">
    <property type="entry name" value="Immunoglobulins"/>
    <property type="match status" value="1"/>
</dbReference>
<accession>A0A6C0FWW4</accession>
<dbReference type="EMBL" id="CP048209">
    <property type="protein sequence ID" value="QHT61217.1"/>
    <property type="molecule type" value="Genomic_DNA"/>
</dbReference>
<evidence type="ECO:0000259" key="2">
    <source>
        <dbReference type="PROSITE" id="PS51272"/>
    </source>
</evidence>
<dbReference type="InterPro" id="IPR001119">
    <property type="entry name" value="SLH_dom"/>
</dbReference>
<dbReference type="InterPro" id="IPR013783">
    <property type="entry name" value="Ig-like_fold"/>
</dbReference>
<dbReference type="PROSITE" id="PS51272">
    <property type="entry name" value="SLH"/>
    <property type="match status" value="3"/>
</dbReference>
<feature type="compositionally biased region" description="Polar residues" evidence="1">
    <location>
        <begin position="1349"/>
        <end position="1368"/>
    </location>
</feature>
<dbReference type="PANTHER" id="PTHR43308:SF5">
    <property type="entry name" value="S-LAYER PROTEIN _ PEPTIDOGLYCAN ENDO-BETA-N-ACETYLGLUCOSAMINIDASE"/>
    <property type="match status" value="1"/>
</dbReference>
<proteinExistence type="predicted"/>
<name>A0A6C0FWW4_9BACL</name>
<dbReference type="InterPro" id="IPR040751">
    <property type="entry name" value="SbsC_C"/>
</dbReference>
<keyword evidence="4" id="KW-1185">Reference proteome</keyword>
<evidence type="ECO:0000313" key="3">
    <source>
        <dbReference type="EMBL" id="QHT61217.1"/>
    </source>
</evidence>
<dbReference type="RefSeq" id="WP_162357656.1">
    <property type="nucleotide sequence ID" value="NZ_CP048209.1"/>
</dbReference>
<feature type="domain" description="SLH" evidence="2">
    <location>
        <begin position="1727"/>
        <end position="1786"/>
    </location>
</feature>
<feature type="domain" description="SLH" evidence="2">
    <location>
        <begin position="1596"/>
        <end position="1659"/>
    </location>
</feature>
<dbReference type="PANTHER" id="PTHR43308">
    <property type="entry name" value="OUTER MEMBRANE PROTEIN ALPHA-RELATED"/>
    <property type="match status" value="1"/>
</dbReference>
<reference evidence="3 4" key="1">
    <citation type="submission" date="2020-01" db="EMBL/GenBank/DDBJ databases">
        <title>Paenibacillus sp. nov., isolated from tomato rhizosphere.</title>
        <authorList>
            <person name="Weon H.-Y."/>
            <person name="Lee S.A."/>
        </authorList>
    </citation>
    <scope>NUCLEOTIDE SEQUENCE [LARGE SCALE GENOMIC DNA]</scope>
    <source>
        <strain evidence="3 4">12200R-189</strain>
    </source>
</reference>
<feature type="domain" description="SLH" evidence="2">
    <location>
        <begin position="1660"/>
        <end position="1719"/>
    </location>
</feature>
<gene>
    <name evidence="3" type="ORF">GXP70_15465</name>
</gene>
<dbReference type="InterPro" id="IPR004201">
    <property type="entry name" value="Cdc48_dom2"/>
</dbReference>
<dbReference type="Pfam" id="PF18316">
    <property type="entry name" value="S-l_SbsC_C"/>
    <property type="match status" value="1"/>
</dbReference>
<evidence type="ECO:0000256" key="1">
    <source>
        <dbReference type="SAM" id="MobiDB-lite"/>
    </source>
</evidence>
<sequence length="1786" mass="184211">MKERNGAKTAGGNPGRKLTMILAGSLVAVSVFSPMGGKVAYAFDQLGGNGTSDDPWQITNRQQLELIGYAQYSYSSPYILMNDIDLSDANWFPIRYLSGTFDGNGKKITGLNIDMPDDDNVGLFAEILNGHVYNLTVETGQEGITGHDNVGIIAGSVEQTDDDDNGMSTTSLMFISATGDVKGNKNVGGLVGKASGDDNASMAFAYNHIGPGTVTGANSVGGLAGFLMSGLVYSSHAEAFVAAGEGDAEEDHSRIGGLLGAFTDSNVTRSYSAGTVDTSSVSPETDDVGGLIGSSMSSNIRDSYSTAHVSGGNAVGGLIGYTVYDLISRSYAAGEVEASGTQAGGLIGLNNQDQTQSFVRASYWDTEASHQPDLMENDDRYGRGLDTMLMKIQATFTSDSETDNNWDFEHVWHVEGGRYPQLYAGMDIRFHAEPQFVSNQSVSEHEVTFNMDSEWLGYGHHIRVYDASDDDTPVDSFVAGTHASVPVMLDTAGMNDGTHTLNAGYYFEDQYGNRTSVFHPSIAVDSTSPVWDNGASIAKNETNGSIELTWDEASDGEGSGIDHYNVYVDGLPHQVEAPSDTLTAPPTSAVYEIEAVDRAGNKSMLLAEGAAGTPSTTNISGSKNIVIGPTLPVFYTASVTGAPTYSAGIFGPVYYGGTMAFYVDGVLQTDNVPLTSIVTGLPPYGIFNWINYNDISEGAHTIKAVYSGYTGDFHGTNYAVDASEATYEITLSGLNVTSIDPSGAENNGKTKLTVSPDAAAGHKLVYRNFGVSDVTQPNVGDVLPGTGYADLPAGGLVPAAMGDKIGVVEVDISTGKVVHYGQAMAFSMDEPEGPGAAAGLTVTSADPSGAENDGKTKLTVTPDATEGNKQVYRNFGSGSVTVPNVGDVLTGYADLPADGLIAAASGDKIAVAEVDASTGQAVRFGQTTAVVTDEPAGPDAAAGLTVTSADPSGAENDGKTKLTVTPSATEGNKLVYRSFGSGSVTVPNVGDVLTGYADLPADGLIAAASGDKIAVAEVDAATGQVVRFGQATAVVTDEPAGPDAATGLTVTSADPSGAENDGKTKLTVTPSATEGNKLVYRNFGSGSVTVPNVGDVLTGYADLPIDGLIAAASGDKIAVAEVDAATGQAVRFGQATAVVTDEPAGPGAAAGLTVTSVDPSGAENDGKTKLTVTPDATEGNKLVYRSFGSGSVTVPNVGDVLTGYADLPADGLIAAASGDKIAVAEVDAATGQAVRFGQATAVVTDEPAGPDAAAGLTVTSADPSGAENDGKTKLTVSPDATEGNKQVYRNFGSGSVTVPNVGDVLTGYADLPADGLIAATSGDKIAVAEVDASTGQAVRFGQTTAVVTNEPTVTPNKPSPGSSTSVPSATDDVEVLVNGKAESLGKSKTSEVGGMKKTTITIDPAKLQAKLDAEGSHAVVTIPVNTAADSIIGELNGQLIKNMENASATLVLRTERATYTLPAAQINIDAISAQLGQSVALEDIKLQVEIAVPAADQVKLVENAAEKGTFTLVVPPVEFTIRAIYGDQTVEVASFNAYVERTIAIPDGVDLSKITTGVVVDPDGTVRHVPTKIVMIDGKPYAKISSLTNSMYSVVWHPIEFADMTKHWAKDAVNDMGSRMIIEGTGNGLFSPDREITRAEFAAIVVRALGLKQESGAGAFSDVAASDWYAGAVNAAVKHGLINGFEDGAFRPSERITREQAMAIVAKAMKVTGLKDRLPAQSTEAALRSFADVAEASGWAKAGIADSLQAGIVTGRGDAVLAPKANVTRAEVAMMVRNLLQKSDLI</sequence>
<dbReference type="InterPro" id="IPR051465">
    <property type="entry name" value="Cell_Envelope_Struct_Comp"/>
</dbReference>
<feature type="region of interest" description="Disordered" evidence="1">
    <location>
        <begin position="1349"/>
        <end position="1369"/>
    </location>
</feature>
<dbReference type="Proteomes" id="UP000476064">
    <property type="component" value="Chromosome"/>
</dbReference>
<feature type="region of interest" description="Disordered" evidence="1">
    <location>
        <begin position="1252"/>
        <end position="1273"/>
    </location>
</feature>
<dbReference type="Gene3D" id="2.160.20.110">
    <property type="match status" value="2"/>
</dbReference>
<dbReference type="KEGG" id="plyc:GXP70_15465"/>
<organism evidence="3 4">
    <name type="scientific">Paenibacillus lycopersici</name>
    <dbReference type="NCBI Taxonomy" id="2704462"/>
    <lineage>
        <taxon>Bacteria</taxon>
        <taxon>Bacillati</taxon>
        <taxon>Bacillota</taxon>
        <taxon>Bacilli</taxon>
        <taxon>Bacillales</taxon>
        <taxon>Paenibacillaceae</taxon>
        <taxon>Paenibacillus</taxon>
    </lineage>
</organism>
<protein>
    <submittedName>
        <fullName evidence="3">S-layer homology domain-containing protein</fullName>
    </submittedName>
</protein>